<evidence type="ECO:0000313" key="3">
    <source>
        <dbReference type="Proteomes" id="UP000022447"/>
    </source>
</evidence>
<feature type="transmembrane region" description="Helical" evidence="1">
    <location>
        <begin position="28"/>
        <end position="50"/>
    </location>
</feature>
<protein>
    <submittedName>
        <fullName evidence="2">Apolipoprotein N-acyltransferase</fullName>
    </submittedName>
</protein>
<keyword evidence="1" id="KW-0812">Transmembrane</keyword>
<sequence>MIVLLSALAGALLGGLSARRHKGNTADMAQYAAGYAILFALIGLIATIVLEKALV</sequence>
<keyword evidence="2" id="KW-0012">Acyltransferase</keyword>
<accession>X7EH64</accession>
<evidence type="ECO:0000313" key="2">
    <source>
        <dbReference type="EMBL" id="ETX14551.1"/>
    </source>
</evidence>
<organism evidence="2 3">
    <name type="scientific">Roseivivax halodurans JCM 10272</name>
    <dbReference type="NCBI Taxonomy" id="1449350"/>
    <lineage>
        <taxon>Bacteria</taxon>
        <taxon>Pseudomonadati</taxon>
        <taxon>Pseudomonadota</taxon>
        <taxon>Alphaproteobacteria</taxon>
        <taxon>Rhodobacterales</taxon>
        <taxon>Roseobacteraceae</taxon>
        <taxon>Roseivivax</taxon>
    </lineage>
</organism>
<dbReference type="eggNOG" id="ENOG5031C8K">
    <property type="taxonomic scope" value="Bacteria"/>
</dbReference>
<name>X7EH64_9RHOB</name>
<dbReference type="Proteomes" id="UP000022447">
    <property type="component" value="Unassembled WGS sequence"/>
</dbReference>
<dbReference type="AlphaFoldDB" id="X7EH64"/>
<dbReference type="EMBL" id="JALZ01000010">
    <property type="protein sequence ID" value="ETX14551.1"/>
    <property type="molecule type" value="Genomic_DNA"/>
</dbReference>
<dbReference type="GO" id="GO:0016746">
    <property type="term" value="F:acyltransferase activity"/>
    <property type="evidence" value="ECO:0007669"/>
    <property type="project" value="UniProtKB-KW"/>
</dbReference>
<keyword evidence="1" id="KW-0472">Membrane</keyword>
<keyword evidence="2" id="KW-0808">Transferase</keyword>
<proteinExistence type="predicted"/>
<comment type="caution">
    <text evidence="2">The sequence shown here is derived from an EMBL/GenBank/DDBJ whole genome shotgun (WGS) entry which is preliminary data.</text>
</comment>
<keyword evidence="2" id="KW-0449">Lipoprotein</keyword>
<dbReference type="OrthoDB" id="7876494at2"/>
<keyword evidence="3" id="KW-1185">Reference proteome</keyword>
<keyword evidence="1" id="KW-1133">Transmembrane helix</keyword>
<evidence type="ECO:0000256" key="1">
    <source>
        <dbReference type="SAM" id="Phobius"/>
    </source>
</evidence>
<gene>
    <name evidence="2" type="ORF">OCH239_03035</name>
</gene>
<dbReference type="RefSeq" id="WP_037262559.1">
    <property type="nucleotide sequence ID" value="NZ_JALZ01000010.1"/>
</dbReference>
<dbReference type="STRING" id="1449350.OCH239_03035"/>
<reference evidence="2 3" key="1">
    <citation type="submission" date="2014-01" db="EMBL/GenBank/DDBJ databases">
        <title>Roseivivax halodurans JCM 10272 Genome Sequencing.</title>
        <authorList>
            <person name="Lai Q."/>
            <person name="Li G."/>
            <person name="Shao Z."/>
        </authorList>
    </citation>
    <scope>NUCLEOTIDE SEQUENCE [LARGE SCALE GENOMIC DNA]</scope>
    <source>
        <strain evidence="2 3">JCM 10272</strain>
    </source>
</reference>